<dbReference type="GO" id="GO:0055085">
    <property type="term" value="P:transmembrane transport"/>
    <property type="evidence" value="ECO:0007669"/>
    <property type="project" value="UniProtKB-ARBA"/>
</dbReference>
<evidence type="ECO:0000256" key="5">
    <source>
        <dbReference type="ARBA" id="ARBA00022741"/>
    </source>
</evidence>
<dbReference type="AlphaFoldDB" id="A0A2S3UQQ4"/>
<keyword evidence="3" id="KW-0813">Transport</keyword>
<feature type="domain" description="ABC transporter" evidence="8">
    <location>
        <begin position="8"/>
        <end position="259"/>
    </location>
</feature>
<dbReference type="NCBIfam" id="TIGR01727">
    <property type="entry name" value="oligo_HPY"/>
    <property type="match status" value="1"/>
</dbReference>
<dbReference type="InterPro" id="IPR017871">
    <property type="entry name" value="ABC_transporter-like_CS"/>
</dbReference>
<accession>A0A2S3UQQ4</accession>
<dbReference type="GO" id="GO:0015833">
    <property type="term" value="P:peptide transport"/>
    <property type="evidence" value="ECO:0007669"/>
    <property type="project" value="InterPro"/>
</dbReference>
<dbReference type="Pfam" id="PF00005">
    <property type="entry name" value="ABC_tran"/>
    <property type="match status" value="1"/>
</dbReference>
<keyword evidence="7" id="KW-0472">Membrane</keyword>
<dbReference type="Pfam" id="PF08352">
    <property type="entry name" value="oligo_HPY"/>
    <property type="match status" value="1"/>
</dbReference>
<dbReference type="PROSITE" id="PS50893">
    <property type="entry name" value="ABC_TRANSPORTER_2"/>
    <property type="match status" value="1"/>
</dbReference>
<dbReference type="InterPro" id="IPR027417">
    <property type="entry name" value="P-loop_NTPase"/>
</dbReference>
<keyword evidence="10" id="KW-1185">Reference proteome</keyword>
<dbReference type="InterPro" id="IPR003439">
    <property type="entry name" value="ABC_transporter-like_ATP-bd"/>
</dbReference>
<proteinExistence type="inferred from homology"/>
<evidence type="ECO:0000313" key="9">
    <source>
        <dbReference type="EMBL" id="POF30038.1"/>
    </source>
</evidence>
<evidence type="ECO:0000256" key="2">
    <source>
        <dbReference type="ARBA" id="ARBA00005417"/>
    </source>
</evidence>
<dbReference type="InterPro" id="IPR050388">
    <property type="entry name" value="ABC_Ni/Peptide_Import"/>
</dbReference>
<comment type="similarity">
    <text evidence="2">Belongs to the ABC transporter superfamily.</text>
</comment>
<dbReference type="GO" id="GO:0005886">
    <property type="term" value="C:plasma membrane"/>
    <property type="evidence" value="ECO:0007669"/>
    <property type="project" value="UniProtKB-SubCell"/>
</dbReference>
<comment type="caution">
    <text evidence="9">The sequence shown here is derived from an EMBL/GenBank/DDBJ whole genome shotgun (WGS) entry which is preliminary data.</text>
</comment>
<sequence>MRTSDTVLTVSNLSLTFGRGKTALQALDNVSLSVKQGEILSLVGESGCGKSAAMMAILGLLPKRVAHISASDIRLGDMDLAGASQRALRKIRGNRIGMIFQDPMTSLNPVHTVGFQIGEVVRRHRGVSWKQARQQALRMLDLVRIPDPARRLASYPHELSGGMRQRVMIAMALVCEPELLIADEPTTALDVTVQAQIMALIDELRTDLGMSVVLITHDLGVVAAAADRVAVMYAGRIVEDGPVEAVFRRPSHGYTAGLMRSLPSDGQVHQGRLQEIPGSVPRLARAADHCAFAPRCAFAGSRCRREVPQPSDLGSGHSTRCFEHASVFAELAENSIVRAWR</sequence>
<evidence type="ECO:0000256" key="4">
    <source>
        <dbReference type="ARBA" id="ARBA00022475"/>
    </source>
</evidence>
<dbReference type="SMART" id="SM00382">
    <property type="entry name" value="AAA"/>
    <property type="match status" value="1"/>
</dbReference>
<dbReference type="GO" id="GO:0005524">
    <property type="term" value="F:ATP binding"/>
    <property type="evidence" value="ECO:0007669"/>
    <property type="project" value="UniProtKB-KW"/>
</dbReference>
<organism evidence="9 10">
    <name type="scientific">Roseibium marinum</name>
    <dbReference type="NCBI Taxonomy" id="281252"/>
    <lineage>
        <taxon>Bacteria</taxon>
        <taxon>Pseudomonadati</taxon>
        <taxon>Pseudomonadota</taxon>
        <taxon>Alphaproteobacteria</taxon>
        <taxon>Hyphomicrobiales</taxon>
        <taxon>Stappiaceae</taxon>
        <taxon>Roseibium</taxon>
    </lineage>
</organism>
<gene>
    <name evidence="9" type="ORF">CLV41_10764</name>
</gene>
<dbReference type="FunFam" id="3.40.50.300:FF:000016">
    <property type="entry name" value="Oligopeptide ABC transporter ATP-binding component"/>
    <property type="match status" value="1"/>
</dbReference>
<evidence type="ECO:0000256" key="1">
    <source>
        <dbReference type="ARBA" id="ARBA00004417"/>
    </source>
</evidence>
<dbReference type="PANTHER" id="PTHR43297:SF2">
    <property type="entry name" value="DIPEPTIDE TRANSPORT ATP-BINDING PROTEIN DPPD"/>
    <property type="match status" value="1"/>
</dbReference>
<keyword evidence="5" id="KW-0547">Nucleotide-binding</keyword>
<keyword evidence="4" id="KW-1003">Cell membrane</keyword>
<evidence type="ECO:0000256" key="7">
    <source>
        <dbReference type="ARBA" id="ARBA00023136"/>
    </source>
</evidence>
<reference evidence="9 10" key="1">
    <citation type="submission" date="2018-01" db="EMBL/GenBank/DDBJ databases">
        <title>Genomic Encyclopedia of Archaeal and Bacterial Type Strains, Phase II (KMG-II): from individual species to whole genera.</title>
        <authorList>
            <person name="Goeker M."/>
        </authorList>
    </citation>
    <scope>NUCLEOTIDE SEQUENCE [LARGE SCALE GENOMIC DNA]</scope>
    <source>
        <strain evidence="9 10">DSM 17023</strain>
    </source>
</reference>
<dbReference type="CDD" id="cd03257">
    <property type="entry name" value="ABC_NikE_OppD_transporters"/>
    <property type="match status" value="1"/>
</dbReference>
<dbReference type="SUPFAM" id="SSF52540">
    <property type="entry name" value="P-loop containing nucleoside triphosphate hydrolases"/>
    <property type="match status" value="1"/>
</dbReference>
<dbReference type="InterPro" id="IPR013563">
    <property type="entry name" value="Oligopep_ABC_C"/>
</dbReference>
<dbReference type="InterPro" id="IPR003593">
    <property type="entry name" value="AAA+_ATPase"/>
</dbReference>
<dbReference type="PROSITE" id="PS00211">
    <property type="entry name" value="ABC_TRANSPORTER_1"/>
    <property type="match status" value="1"/>
</dbReference>
<dbReference type="Proteomes" id="UP000236959">
    <property type="component" value="Unassembled WGS sequence"/>
</dbReference>
<dbReference type="EMBL" id="PPCN01000007">
    <property type="protein sequence ID" value="POF30038.1"/>
    <property type="molecule type" value="Genomic_DNA"/>
</dbReference>
<name>A0A2S3UQQ4_9HYPH</name>
<evidence type="ECO:0000259" key="8">
    <source>
        <dbReference type="PROSITE" id="PS50893"/>
    </source>
</evidence>
<evidence type="ECO:0000256" key="6">
    <source>
        <dbReference type="ARBA" id="ARBA00022840"/>
    </source>
</evidence>
<evidence type="ECO:0000256" key="3">
    <source>
        <dbReference type="ARBA" id="ARBA00022448"/>
    </source>
</evidence>
<keyword evidence="6 9" id="KW-0067">ATP-binding</keyword>
<protein>
    <submittedName>
        <fullName evidence="9">Peptide/nickel transport system ATP-binding protein</fullName>
    </submittedName>
</protein>
<evidence type="ECO:0000313" key="10">
    <source>
        <dbReference type="Proteomes" id="UP000236959"/>
    </source>
</evidence>
<dbReference type="PANTHER" id="PTHR43297">
    <property type="entry name" value="OLIGOPEPTIDE TRANSPORT ATP-BINDING PROTEIN APPD"/>
    <property type="match status" value="1"/>
</dbReference>
<dbReference type="GO" id="GO:0016887">
    <property type="term" value="F:ATP hydrolysis activity"/>
    <property type="evidence" value="ECO:0007669"/>
    <property type="project" value="InterPro"/>
</dbReference>
<dbReference type="Gene3D" id="3.40.50.300">
    <property type="entry name" value="P-loop containing nucleotide triphosphate hydrolases"/>
    <property type="match status" value="1"/>
</dbReference>
<comment type="subcellular location">
    <subcellularLocation>
        <location evidence="1">Cell inner membrane</location>
        <topology evidence="1">Peripheral membrane protein</topology>
    </subcellularLocation>
</comment>
<dbReference type="RefSeq" id="WP_235867151.1">
    <property type="nucleotide sequence ID" value="NZ_PPCN01000007.1"/>
</dbReference>